<evidence type="ECO:0000259" key="2">
    <source>
        <dbReference type="Pfam" id="PF13005"/>
    </source>
</evidence>
<dbReference type="InterPro" id="IPR052344">
    <property type="entry name" value="Transposase-related"/>
</dbReference>
<evidence type="ECO:0000259" key="3">
    <source>
        <dbReference type="Pfam" id="PF13007"/>
    </source>
</evidence>
<dbReference type="AlphaFoldDB" id="A0A174DDY4"/>
<evidence type="ECO:0000313" key="6">
    <source>
        <dbReference type="Proteomes" id="UP000095706"/>
    </source>
</evidence>
<proteinExistence type="predicted"/>
<dbReference type="InterPro" id="IPR004291">
    <property type="entry name" value="Transposase_IS66_central"/>
</dbReference>
<accession>A0A174DDY4</accession>
<dbReference type="Pfam" id="PF13817">
    <property type="entry name" value="DDE_Tnp_IS66_C"/>
    <property type="match status" value="1"/>
</dbReference>
<feature type="domain" description="Transposase IS66 central" evidence="1">
    <location>
        <begin position="194"/>
        <end position="485"/>
    </location>
</feature>
<dbReference type="Proteomes" id="UP000095706">
    <property type="component" value="Unassembled WGS sequence"/>
</dbReference>
<organism evidence="5 6">
    <name type="scientific">Fusicatenibacter saccharivorans</name>
    <dbReference type="NCBI Taxonomy" id="1150298"/>
    <lineage>
        <taxon>Bacteria</taxon>
        <taxon>Bacillati</taxon>
        <taxon>Bacillota</taxon>
        <taxon>Clostridia</taxon>
        <taxon>Lachnospirales</taxon>
        <taxon>Lachnospiraceae</taxon>
        <taxon>Fusicatenibacter</taxon>
    </lineage>
</organism>
<evidence type="ECO:0000259" key="1">
    <source>
        <dbReference type="Pfam" id="PF03050"/>
    </source>
</evidence>
<dbReference type="RefSeq" id="WP_055227434.1">
    <property type="nucleotide sequence ID" value="NZ_CAXSRP010000002.1"/>
</dbReference>
<name>A0A174DDY4_9FIRM</name>
<evidence type="ECO:0000313" key="5">
    <source>
        <dbReference type="EMBL" id="CUO22308.1"/>
    </source>
</evidence>
<gene>
    <name evidence="5" type="ORF">ERS852406_01520</name>
</gene>
<dbReference type="EMBL" id="CYYV01000006">
    <property type="protein sequence ID" value="CUO22308.1"/>
    <property type="molecule type" value="Genomic_DNA"/>
</dbReference>
<dbReference type="PANTHER" id="PTHR33678">
    <property type="entry name" value="BLL1576 PROTEIN"/>
    <property type="match status" value="1"/>
</dbReference>
<dbReference type="NCBIfam" id="NF033517">
    <property type="entry name" value="transpos_IS66"/>
    <property type="match status" value="1"/>
</dbReference>
<dbReference type="Pfam" id="PF13007">
    <property type="entry name" value="LZ_Tnp_IS66"/>
    <property type="match status" value="1"/>
</dbReference>
<reference evidence="5 6" key="1">
    <citation type="submission" date="2015-09" db="EMBL/GenBank/DDBJ databases">
        <authorList>
            <consortium name="Pathogen Informatics"/>
        </authorList>
    </citation>
    <scope>NUCLEOTIDE SEQUENCE [LARGE SCALE GENOMIC DNA]</scope>
    <source>
        <strain evidence="5 6">2789STDY5608849</strain>
    </source>
</reference>
<dbReference type="Pfam" id="PF13005">
    <property type="entry name" value="zf-IS66"/>
    <property type="match status" value="1"/>
</dbReference>
<dbReference type="InterPro" id="IPR024474">
    <property type="entry name" value="Znf_dom_IS66"/>
</dbReference>
<dbReference type="InterPro" id="IPR024463">
    <property type="entry name" value="Transposase_TnpC_homeodom"/>
</dbReference>
<sequence>MEPIFTDKQLNNMSREDLISLMKIVQEQTKKKDTEIQLLKDKQKELEFLNAMLSDRLTLAQRKQFGASSEKYAEEYEQMNLFNEAEANADAETEELFEEIRSSSYKRKKRKGKKEEDLSNFETVETRTYKLEGEARYCPECGKKYSVVTKETVKRLRFIPAKFEVEEEITYVYSCPECGSMKRPEKEPSLIRGSIATPSLVAGIMNAKYVNGMPLARQEREFARYDLDLSTKTMANWIINCADRHLKPLYQLMKEELLESKYIHCDESRIQVLGEPDQKGTTQNWMWVYLTDEFSGSPQMVLFDYERTRAGYHPVNFLGDRFHGYLTCDGYQAYHSLGEGIIVSGCLTHARRRFDAALTALKKDFTKEQLKETIAYQAMSRIGILYKIEEMIHNKAPEEKYEERQKQSRPVMDALFEWLHTMEDSVDRSSLIGDAILYTLNQEAYLKRYLEDGHLSIDNNSAERALKNFAVGRRNWLFAKSVRGAGASALVYSITETALLNHLKPYAYLTYILDELRKMGAFPKEEELKKLLPWSEDLPEYCRTKLKK</sequence>
<feature type="domain" description="Transposase IS66 C-terminal" evidence="4">
    <location>
        <begin position="493"/>
        <end position="534"/>
    </location>
</feature>
<evidence type="ECO:0000259" key="4">
    <source>
        <dbReference type="Pfam" id="PF13817"/>
    </source>
</evidence>
<dbReference type="InterPro" id="IPR039552">
    <property type="entry name" value="IS66_C"/>
</dbReference>
<feature type="domain" description="Transposase TnpC homeodomain" evidence="3">
    <location>
        <begin position="53"/>
        <end position="114"/>
    </location>
</feature>
<dbReference type="Pfam" id="PF03050">
    <property type="entry name" value="DDE_Tnp_IS66"/>
    <property type="match status" value="1"/>
</dbReference>
<protein>
    <submittedName>
        <fullName evidence="5">Transposase and inactivated derivatives</fullName>
    </submittedName>
</protein>
<feature type="domain" description="Transposase IS66 zinc-finger binding" evidence="2">
    <location>
        <begin position="136"/>
        <end position="179"/>
    </location>
</feature>